<protein>
    <submittedName>
        <fullName evidence="1">Uncharacterized protein</fullName>
    </submittedName>
</protein>
<proteinExistence type="predicted"/>
<sequence length="187" mass="21374">MLHAIQRKHSYVIEDSRKSAPKDNVRTLEQLQMEYSLVEIGDSVAAKCLVYKKILKKLKKELLVVDITINLWFLKIVVKVKETTKKNKMTIKESGLEAGFDDTDRKDIKESITQRLEKFKEQEVSELGPARSRTIAVSLTLRGEVAVLLKEGGRRIVLAKYEIEGRIDVKRCGNIDHLQNKVIGEIN</sequence>
<dbReference type="AlphaFoldDB" id="A0A834IPT4"/>
<organism evidence="1 2">
    <name type="scientific">Rhynchophorus ferrugineus</name>
    <name type="common">Red palm weevil</name>
    <name type="synonym">Curculio ferrugineus</name>
    <dbReference type="NCBI Taxonomy" id="354439"/>
    <lineage>
        <taxon>Eukaryota</taxon>
        <taxon>Metazoa</taxon>
        <taxon>Ecdysozoa</taxon>
        <taxon>Arthropoda</taxon>
        <taxon>Hexapoda</taxon>
        <taxon>Insecta</taxon>
        <taxon>Pterygota</taxon>
        <taxon>Neoptera</taxon>
        <taxon>Endopterygota</taxon>
        <taxon>Coleoptera</taxon>
        <taxon>Polyphaga</taxon>
        <taxon>Cucujiformia</taxon>
        <taxon>Curculionidae</taxon>
        <taxon>Dryophthorinae</taxon>
        <taxon>Rhynchophorus</taxon>
    </lineage>
</organism>
<gene>
    <name evidence="1" type="ORF">GWI33_011950</name>
</gene>
<accession>A0A834IPT4</accession>
<comment type="caution">
    <text evidence="1">The sequence shown here is derived from an EMBL/GenBank/DDBJ whole genome shotgun (WGS) entry which is preliminary data.</text>
</comment>
<reference evidence="1" key="1">
    <citation type="submission" date="2020-08" db="EMBL/GenBank/DDBJ databases">
        <title>Genome sequencing and assembly of the red palm weevil Rhynchophorus ferrugineus.</title>
        <authorList>
            <person name="Dias G.B."/>
            <person name="Bergman C.M."/>
            <person name="Manee M."/>
        </authorList>
    </citation>
    <scope>NUCLEOTIDE SEQUENCE</scope>
    <source>
        <strain evidence="1">AA-2017</strain>
        <tissue evidence="1">Whole larva</tissue>
    </source>
</reference>
<keyword evidence="2" id="KW-1185">Reference proteome</keyword>
<name>A0A834IPT4_RHYFE</name>
<evidence type="ECO:0000313" key="1">
    <source>
        <dbReference type="EMBL" id="KAF7285099.1"/>
    </source>
</evidence>
<dbReference type="EMBL" id="JAACXV010000061">
    <property type="protein sequence ID" value="KAF7285099.1"/>
    <property type="molecule type" value="Genomic_DNA"/>
</dbReference>
<evidence type="ECO:0000313" key="2">
    <source>
        <dbReference type="Proteomes" id="UP000625711"/>
    </source>
</evidence>
<dbReference type="Proteomes" id="UP000625711">
    <property type="component" value="Unassembled WGS sequence"/>
</dbReference>